<reference evidence="2 3" key="1">
    <citation type="submission" date="2021-09" db="EMBL/GenBank/DDBJ databases">
        <title>The complete genome sequence of a new microorganism.</title>
        <authorList>
            <person name="Zi Z."/>
        </authorList>
    </citation>
    <scope>NUCLEOTIDE SEQUENCE [LARGE SCALE GENOMIC DNA]</scope>
    <source>
        <strain evidence="2 3">WGZ8</strain>
    </source>
</reference>
<dbReference type="Proteomes" id="UP000704176">
    <property type="component" value="Unassembled WGS sequence"/>
</dbReference>
<evidence type="ECO:0000313" key="2">
    <source>
        <dbReference type="EMBL" id="MBZ6077003.1"/>
    </source>
</evidence>
<comment type="caution">
    <text evidence="2">The sequence shown here is derived from an EMBL/GenBank/DDBJ whole genome shotgun (WGS) entry which is preliminary data.</text>
</comment>
<dbReference type="Pfam" id="PF10116">
    <property type="entry name" value="Host_attach"/>
    <property type="match status" value="1"/>
</dbReference>
<evidence type="ECO:0000256" key="1">
    <source>
        <dbReference type="SAM" id="MobiDB-lite"/>
    </source>
</evidence>
<dbReference type="InterPro" id="IPR019291">
    <property type="entry name" value="Host_attachment_protein"/>
</dbReference>
<feature type="region of interest" description="Disordered" evidence="1">
    <location>
        <begin position="43"/>
        <end position="72"/>
    </location>
</feature>
<sequence>MTKHLKLPYDGIVLVSDGRKALLLRNTGTEASWNLTVEKVMQAPDNPPTAQQGTDKPGRAFNSTGERSAVEQSDWHALAEARFAEDVAAELERTAAQAKAVIIAAPPRTLAVLRRQLPTSFTDNRIVAEVNKDLTRHPVHEIAAHLQAEQ</sequence>
<name>A0ABS7VQ10_9HYPH</name>
<gene>
    <name evidence="2" type="ORF">K9B37_12020</name>
</gene>
<protein>
    <submittedName>
        <fullName evidence="2">Host attachment family protein</fullName>
    </submittedName>
</protein>
<proteinExistence type="predicted"/>
<organism evidence="2 3">
    <name type="scientific">Microvirga puerhi</name>
    <dbReference type="NCBI Taxonomy" id="2876078"/>
    <lineage>
        <taxon>Bacteria</taxon>
        <taxon>Pseudomonadati</taxon>
        <taxon>Pseudomonadota</taxon>
        <taxon>Alphaproteobacteria</taxon>
        <taxon>Hyphomicrobiales</taxon>
        <taxon>Methylobacteriaceae</taxon>
        <taxon>Microvirga</taxon>
    </lineage>
</organism>
<accession>A0ABS7VQ10</accession>
<dbReference type="EMBL" id="JAIRBM010000008">
    <property type="protein sequence ID" value="MBZ6077003.1"/>
    <property type="molecule type" value="Genomic_DNA"/>
</dbReference>
<keyword evidence="3" id="KW-1185">Reference proteome</keyword>
<evidence type="ECO:0000313" key="3">
    <source>
        <dbReference type="Proteomes" id="UP000704176"/>
    </source>
</evidence>
<dbReference type="RefSeq" id="WP_224313330.1">
    <property type="nucleotide sequence ID" value="NZ_JAIRBM010000008.1"/>
</dbReference>